<evidence type="ECO:0000256" key="2">
    <source>
        <dbReference type="SAM" id="MobiDB-lite"/>
    </source>
</evidence>
<accession>A0A8S5TM94</accession>
<evidence type="ECO:0000256" key="3">
    <source>
        <dbReference type="SAM" id="Phobius"/>
    </source>
</evidence>
<dbReference type="EMBL" id="BK032851">
    <property type="protein sequence ID" value="DAF64127.1"/>
    <property type="molecule type" value="Genomic_DNA"/>
</dbReference>
<evidence type="ECO:0000313" key="5">
    <source>
        <dbReference type="EMBL" id="DAF64127.1"/>
    </source>
</evidence>
<organism evidence="5">
    <name type="scientific">Siphoviridae sp. ctTIi48</name>
    <dbReference type="NCBI Taxonomy" id="2827875"/>
    <lineage>
        <taxon>Viruses</taxon>
        <taxon>Duplodnaviria</taxon>
        <taxon>Heunggongvirae</taxon>
        <taxon>Uroviricota</taxon>
        <taxon>Caudoviricetes</taxon>
    </lineage>
</organism>
<name>A0A8S5TM94_9CAUD</name>
<dbReference type="SUPFAM" id="SSF57829">
    <property type="entry name" value="Zn-binding ribosomal proteins"/>
    <property type="match status" value="1"/>
</dbReference>
<keyword evidence="1" id="KW-0732">Signal</keyword>
<dbReference type="Gene3D" id="2.60.40.1240">
    <property type="match status" value="1"/>
</dbReference>
<feature type="compositionally biased region" description="Low complexity" evidence="2">
    <location>
        <begin position="88"/>
        <end position="107"/>
    </location>
</feature>
<dbReference type="InterPro" id="IPR038587">
    <property type="entry name" value="Ribosomal_eL40_sf"/>
</dbReference>
<keyword evidence="3" id="KW-1133">Transmembrane helix</keyword>
<dbReference type="InterPro" id="IPR011332">
    <property type="entry name" value="Ribosomal_zn-bd"/>
</dbReference>
<dbReference type="InterPro" id="IPR031989">
    <property type="entry name" value="DUF5067"/>
</dbReference>
<reference evidence="5" key="1">
    <citation type="journal article" date="2021" name="Proc. Natl. Acad. Sci. U.S.A.">
        <title>A Catalog of Tens of Thousands of Viruses from Human Metagenomes Reveals Hidden Associations with Chronic Diseases.</title>
        <authorList>
            <person name="Tisza M.J."/>
            <person name="Buck C.B."/>
        </authorList>
    </citation>
    <scope>NUCLEOTIDE SEQUENCE</scope>
    <source>
        <strain evidence="5">CtTIi48</strain>
    </source>
</reference>
<feature type="transmembrane region" description="Helical" evidence="3">
    <location>
        <begin position="67"/>
        <end position="86"/>
    </location>
</feature>
<protein>
    <recommendedName>
        <fullName evidence="4">DUF5067 domain-containing protein</fullName>
    </recommendedName>
</protein>
<keyword evidence="3" id="KW-0472">Membrane</keyword>
<proteinExistence type="predicted"/>
<evidence type="ECO:0000259" key="4">
    <source>
        <dbReference type="Pfam" id="PF16729"/>
    </source>
</evidence>
<dbReference type="Gene3D" id="4.10.1060.50">
    <property type="match status" value="1"/>
</dbReference>
<sequence length="232" mass="25941">MKVCPRCNAQNSDNATNCTNCGFNFMQNPQHQPMMPQQPIPQAQINPQTAYYYGMKEQKKKARKTRWIIFGVIVGILFFIFVIGAASSSDSGNTSNNATANNTVGSGEATTQKNNAGSYNVEVKSAKLAKDVSDNPIIVVTYSFTNNSDDSVAFDTIIDDKAFQDGVELGFVYTSWGVDGLDFETKRKEIKPGVTYDVTCAYELNDQSTPVDIELYRYFKDEPFYKYRVIIK</sequence>
<dbReference type="Pfam" id="PF16729">
    <property type="entry name" value="DUF5067"/>
    <property type="match status" value="1"/>
</dbReference>
<evidence type="ECO:0000256" key="1">
    <source>
        <dbReference type="ARBA" id="ARBA00022729"/>
    </source>
</evidence>
<feature type="domain" description="DUF5067" evidence="4">
    <location>
        <begin position="110"/>
        <end position="216"/>
    </location>
</feature>
<feature type="region of interest" description="Disordered" evidence="2">
    <location>
        <begin position="88"/>
        <end position="113"/>
    </location>
</feature>
<keyword evidence="3" id="KW-0812">Transmembrane</keyword>
<dbReference type="InterPro" id="IPR029050">
    <property type="entry name" value="Immunoprotect_excell_Ig-like"/>
</dbReference>